<feature type="region of interest" description="Disordered" evidence="1">
    <location>
        <begin position="466"/>
        <end position="537"/>
    </location>
</feature>
<feature type="compositionally biased region" description="Pro residues" evidence="1">
    <location>
        <begin position="522"/>
        <end position="531"/>
    </location>
</feature>
<feature type="region of interest" description="Disordered" evidence="1">
    <location>
        <begin position="626"/>
        <end position="667"/>
    </location>
</feature>
<gene>
    <name evidence="2" type="ORF">O0I10_007122</name>
</gene>
<feature type="compositionally biased region" description="Low complexity" evidence="1">
    <location>
        <begin position="252"/>
        <end position="262"/>
    </location>
</feature>
<dbReference type="EMBL" id="JARTCD010000033">
    <property type="protein sequence ID" value="KAJ8657306.1"/>
    <property type="molecule type" value="Genomic_DNA"/>
</dbReference>
<proteinExistence type="predicted"/>
<feature type="compositionally biased region" description="Low complexity" evidence="1">
    <location>
        <begin position="136"/>
        <end position="158"/>
    </location>
</feature>
<evidence type="ECO:0000256" key="1">
    <source>
        <dbReference type="SAM" id="MobiDB-lite"/>
    </source>
</evidence>
<dbReference type="Proteomes" id="UP001234581">
    <property type="component" value="Unassembled WGS sequence"/>
</dbReference>
<dbReference type="GeneID" id="83214531"/>
<feature type="compositionally biased region" description="Low complexity" evidence="1">
    <location>
        <begin position="468"/>
        <end position="480"/>
    </location>
</feature>
<feature type="compositionally biased region" description="Polar residues" evidence="1">
    <location>
        <begin position="680"/>
        <end position="699"/>
    </location>
</feature>
<feature type="compositionally biased region" description="Polar residues" evidence="1">
    <location>
        <begin position="510"/>
        <end position="520"/>
    </location>
</feature>
<organism evidence="2 3">
    <name type="scientific">Lichtheimia ornata</name>
    <dbReference type="NCBI Taxonomy" id="688661"/>
    <lineage>
        <taxon>Eukaryota</taxon>
        <taxon>Fungi</taxon>
        <taxon>Fungi incertae sedis</taxon>
        <taxon>Mucoromycota</taxon>
        <taxon>Mucoromycotina</taxon>
        <taxon>Mucoromycetes</taxon>
        <taxon>Mucorales</taxon>
        <taxon>Lichtheimiaceae</taxon>
        <taxon>Lichtheimia</taxon>
    </lineage>
</organism>
<feature type="region of interest" description="Disordered" evidence="1">
    <location>
        <begin position="366"/>
        <end position="436"/>
    </location>
</feature>
<sequence length="725" mass="78480">MKVCALLLGYFFDKKPFYVYRIVDSDLLLFKLADISLLFSVPHLPQHHMLATNVLSSSPHCYRDSKDLYLSTKLLGDTAVSLNKYLLAEFCKLKPNDYSAGLADSILNAISRFERVDKIGDWVSMDLSITCSADGTNASSSTTTPAISTTSRTNNTDDNPPPPAAAAAPKSPNLRPIKAEPLSPPSFVPASPSGGKQANNRTDENETTTATATTATNPMALDKVLSDVNGSRHRSGSASEHPNKKQRLEEPSNNNNNNNNSSSKKDSSGGGGGGGAPRARVRNVLPKPVHTVSSQTQVSSSNGSTTPSTASSGPTINGARAPSSLLSKRLLSKQGKNARNLTIFAPSYNGQLGIRSAPLNSNFFQQQQQGQGGTSHPHHPQQQQAHAAAHHQHSLHPSSRQQQGGGGGYYYPPQATTQNGPRTSLLHPGHHHQQSLAPLLSPLTARAAATGRDHSPHKQEFAIPPIVPSQQQPPMTAHPSSYHHHHYAASPMYNPQQQQQQQRGVHHGYTNGTNTATNSREAPPPPMPPQTPTTTTAAANSSSLQRQQFLQPFEQLFETIETTRTLKSTLDEQIRRSSTLMQTLQASSTTIEGLVRNQIKEAQKELMVELDGALESILGRIEKLEQSAGGKDIEPAASSSSGEQQQQETSKVSNGEHHHQHQQTPLPAQAQAPVVVQQPNGNGVHTLQSPPTIVRSQNDIGPHEYHDLLDALRERLERLERQFDH</sequence>
<feature type="compositionally biased region" description="Low complexity" evidence="1">
    <location>
        <begin position="207"/>
        <end position="217"/>
    </location>
</feature>
<feature type="compositionally biased region" description="Low complexity" evidence="1">
    <location>
        <begin position="291"/>
        <end position="315"/>
    </location>
</feature>
<dbReference type="AlphaFoldDB" id="A0AAD7XYA5"/>
<dbReference type="RefSeq" id="XP_058342219.1">
    <property type="nucleotide sequence ID" value="XM_058487142.1"/>
</dbReference>
<feature type="compositionally biased region" description="Low complexity" evidence="1">
    <location>
        <begin position="488"/>
        <end position="502"/>
    </location>
</feature>
<feature type="region of interest" description="Disordered" evidence="1">
    <location>
        <begin position="679"/>
        <end position="700"/>
    </location>
</feature>
<feature type="compositionally biased region" description="Basic and acidic residues" evidence="1">
    <location>
        <begin position="241"/>
        <end position="250"/>
    </location>
</feature>
<feature type="region of interest" description="Disordered" evidence="1">
    <location>
        <begin position="134"/>
        <end position="321"/>
    </location>
</feature>
<accession>A0AAD7XYA5</accession>
<evidence type="ECO:0000313" key="3">
    <source>
        <dbReference type="Proteomes" id="UP001234581"/>
    </source>
</evidence>
<reference evidence="2 3" key="1">
    <citation type="submission" date="2023-03" db="EMBL/GenBank/DDBJ databases">
        <title>Genome sequence of Lichtheimia ornata CBS 291.66.</title>
        <authorList>
            <person name="Mohabir J.T."/>
            <person name="Shea T.P."/>
            <person name="Kurbessoian T."/>
            <person name="Berby B."/>
            <person name="Fontaine J."/>
            <person name="Livny J."/>
            <person name="Gnirke A."/>
            <person name="Stajich J.E."/>
            <person name="Cuomo C.A."/>
        </authorList>
    </citation>
    <scope>NUCLEOTIDE SEQUENCE [LARGE SCALE GENOMIC DNA]</scope>
    <source>
        <strain evidence="2">CBS 291.66</strain>
    </source>
</reference>
<comment type="caution">
    <text evidence="2">The sequence shown here is derived from an EMBL/GenBank/DDBJ whole genome shotgun (WGS) entry which is preliminary data.</text>
</comment>
<evidence type="ECO:0000313" key="2">
    <source>
        <dbReference type="EMBL" id="KAJ8657306.1"/>
    </source>
</evidence>
<keyword evidence="3" id="KW-1185">Reference proteome</keyword>
<protein>
    <submittedName>
        <fullName evidence="2">Uncharacterized protein</fullName>
    </submittedName>
</protein>
<name>A0AAD7XYA5_9FUNG</name>
<feature type="compositionally biased region" description="Low complexity" evidence="1">
    <location>
        <begin position="638"/>
        <end position="648"/>
    </location>
</feature>